<evidence type="ECO:0000313" key="1">
    <source>
        <dbReference type="Proteomes" id="UP000095286"/>
    </source>
</evidence>
<name>A0AC35U2P1_9BILA</name>
<sequence>MSKTLSEVNGRMVTAQPRMIIDKKVKKGVFEQLWDYLKGNVIEVKNMPLDCTPEEIETFFQGYNVTITYEQDEEEDYFLGTCELIANTREEADKIIRVFDGAFMIDHIISMIRK</sequence>
<dbReference type="Proteomes" id="UP000095286">
    <property type="component" value="Unplaced"/>
</dbReference>
<protein>
    <submittedName>
        <fullName evidence="2">RRM domain-containing protein</fullName>
    </submittedName>
</protein>
<proteinExistence type="predicted"/>
<reference evidence="2" key="1">
    <citation type="submission" date="2016-11" db="UniProtKB">
        <authorList>
            <consortium name="WormBaseParasite"/>
        </authorList>
    </citation>
    <scope>IDENTIFICATION</scope>
    <source>
        <strain evidence="2">KR3021</strain>
    </source>
</reference>
<evidence type="ECO:0000313" key="2">
    <source>
        <dbReference type="WBParaSite" id="RSKR_0000689600.1"/>
    </source>
</evidence>
<organism evidence="1 2">
    <name type="scientific">Rhabditophanes sp. KR3021</name>
    <dbReference type="NCBI Taxonomy" id="114890"/>
    <lineage>
        <taxon>Eukaryota</taxon>
        <taxon>Metazoa</taxon>
        <taxon>Ecdysozoa</taxon>
        <taxon>Nematoda</taxon>
        <taxon>Chromadorea</taxon>
        <taxon>Rhabditida</taxon>
        <taxon>Tylenchina</taxon>
        <taxon>Panagrolaimomorpha</taxon>
        <taxon>Strongyloidoidea</taxon>
        <taxon>Alloionematidae</taxon>
        <taxon>Rhabditophanes</taxon>
    </lineage>
</organism>
<accession>A0AC35U2P1</accession>
<dbReference type="WBParaSite" id="RSKR_0000689600.1">
    <property type="protein sequence ID" value="RSKR_0000689600.1"/>
    <property type="gene ID" value="RSKR_0000689600"/>
</dbReference>